<feature type="transmembrane region" description="Helical" evidence="1">
    <location>
        <begin position="295"/>
        <end position="313"/>
    </location>
</feature>
<feature type="transmembrane region" description="Helical" evidence="1">
    <location>
        <begin position="216"/>
        <end position="237"/>
    </location>
</feature>
<feature type="transmembrane region" description="Helical" evidence="1">
    <location>
        <begin position="17"/>
        <end position="38"/>
    </location>
</feature>
<keyword evidence="1" id="KW-0472">Membrane</keyword>
<proteinExistence type="predicted"/>
<dbReference type="AlphaFoldDB" id="A0A269TK36"/>
<dbReference type="InterPro" id="IPR009825">
    <property type="entry name" value="ECF_substrate-spec-like"/>
</dbReference>
<feature type="transmembrane region" description="Helical" evidence="1">
    <location>
        <begin position="179"/>
        <end position="204"/>
    </location>
</feature>
<evidence type="ECO:0000256" key="1">
    <source>
        <dbReference type="SAM" id="Phobius"/>
    </source>
</evidence>
<organism evidence="2 3">
    <name type="scientific">Mycoplasmopsis agassizii</name>
    <dbReference type="NCBI Taxonomy" id="33922"/>
    <lineage>
        <taxon>Bacteria</taxon>
        <taxon>Bacillati</taxon>
        <taxon>Mycoplasmatota</taxon>
        <taxon>Mycoplasmoidales</taxon>
        <taxon>Metamycoplasmataceae</taxon>
        <taxon>Mycoplasmopsis</taxon>
    </lineage>
</organism>
<feature type="transmembrane region" description="Helical" evidence="1">
    <location>
        <begin position="59"/>
        <end position="82"/>
    </location>
</feature>
<evidence type="ECO:0008006" key="4">
    <source>
        <dbReference type="Google" id="ProtNLM"/>
    </source>
</evidence>
<feature type="transmembrane region" description="Helical" evidence="1">
    <location>
        <begin position="88"/>
        <end position="112"/>
    </location>
</feature>
<dbReference type="EMBL" id="NQNY01000001">
    <property type="protein sequence ID" value="PAK21741.1"/>
    <property type="molecule type" value="Genomic_DNA"/>
</dbReference>
<feature type="transmembrane region" description="Helical" evidence="1">
    <location>
        <begin position="249"/>
        <end position="269"/>
    </location>
</feature>
<gene>
    <name evidence="2" type="ORF">CJJ23_00145</name>
</gene>
<evidence type="ECO:0000313" key="2">
    <source>
        <dbReference type="EMBL" id="PAK21741.1"/>
    </source>
</evidence>
<dbReference type="Pfam" id="PF07155">
    <property type="entry name" value="ECF-ribofla_trS"/>
    <property type="match status" value="1"/>
</dbReference>
<dbReference type="Gene3D" id="1.10.1760.20">
    <property type="match status" value="1"/>
</dbReference>
<reference evidence="3" key="1">
    <citation type="submission" date="2017-08" db="EMBL/GenBank/DDBJ databases">
        <authorList>
            <person name="Alvarez-Ponce D."/>
            <person name="Weitzman C.L."/>
            <person name="Tillett R.L."/>
            <person name="Sandmeier F.C."/>
            <person name="Tracy C.R."/>
        </authorList>
    </citation>
    <scope>NUCLEOTIDE SEQUENCE [LARGE SCALE GENOMIC DNA]</scope>
    <source>
        <strain evidence="3">723</strain>
    </source>
</reference>
<keyword evidence="1" id="KW-0812">Transmembrane</keyword>
<evidence type="ECO:0000313" key="3">
    <source>
        <dbReference type="Proteomes" id="UP000216943"/>
    </source>
</evidence>
<keyword evidence="1" id="KW-1133">Transmembrane helix</keyword>
<dbReference type="GO" id="GO:0016020">
    <property type="term" value="C:membrane"/>
    <property type="evidence" value="ECO:0007669"/>
    <property type="project" value="InterPro"/>
</dbReference>
<protein>
    <recommendedName>
        <fullName evidence="4">ECF transporter S component</fullName>
    </recommendedName>
</protein>
<sequence>MKAHLRASKKYWSIRKITFVAILISISVTAAIIGVTIIPIASIPSYKLSFTGLPIKISGFIFGPIIGFFIGIIADILSILFIPSYIHWGYILVSGINGLVPGLVSVILFKFLTNWIDKRSRLKSIKEELKELQFNKTIEIDLNRITKLDRNIKWRKAQIEKLDKQVAHSKINSEKMLGWIYLFTTWFFIGLAATINITVILEVIDPSTFEKSLLKSQINVIILTSVGFVSIFIFILFARFKMKFEKFSIIGAIISFSVILESVQVYLLAYTDSNVLRLEFVPALIQHIFTAPIKVWFNMVVIYFSWKVINYLLNRNKSINL</sequence>
<dbReference type="Proteomes" id="UP000216943">
    <property type="component" value="Unassembled WGS sequence"/>
</dbReference>
<comment type="caution">
    <text evidence="2">The sequence shown here is derived from an EMBL/GenBank/DDBJ whole genome shotgun (WGS) entry which is preliminary data.</text>
</comment>
<name>A0A269TK36_9BACT</name>
<accession>A0A269TK36</accession>